<evidence type="ECO:0008006" key="4">
    <source>
        <dbReference type="Google" id="ProtNLM"/>
    </source>
</evidence>
<accession>A0ABS7XR13</accession>
<dbReference type="Proteomes" id="UP001198901">
    <property type="component" value="Unassembled WGS sequence"/>
</dbReference>
<keyword evidence="3" id="KW-1185">Reference proteome</keyword>
<name>A0ABS7XR13_9FLAO</name>
<reference evidence="3" key="1">
    <citation type="submission" date="2023-07" db="EMBL/GenBank/DDBJ databases">
        <authorList>
            <person name="Yue Y."/>
        </authorList>
    </citation>
    <scope>NUCLEOTIDE SEQUENCE [LARGE SCALE GENOMIC DNA]</scope>
    <source>
        <strain evidence="3">D23</strain>
    </source>
</reference>
<comment type="caution">
    <text evidence="2">The sequence shown here is derived from an EMBL/GenBank/DDBJ whole genome shotgun (WGS) entry which is preliminary data.</text>
</comment>
<evidence type="ECO:0000256" key="1">
    <source>
        <dbReference type="SAM" id="SignalP"/>
    </source>
</evidence>
<organism evidence="2 3">
    <name type="scientific">Winogradskyella alexanderae</name>
    <dbReference type="NCBI Taxonomy" id="2877123"/>
    <lineage>
        <taxon>Bacteria</taxon>
        <taxon>Pseudomonadati</taxon>
        <taxon>Bacteroidota</taxon>
        <taxon>Flavobacteriia</taxon>
        <taxon>Flavobacteriales</taxon>
        <taxon>Flavobacteriaceae</taxon>
        <taxon>Winogradskyella</taxon>
    </lineage>
</organism>
<gene>
    <name evidence="2" type="ORF">LBU54_07645</name>
</gene>
<dbReference type="RefSeq" id="WP_224527989.1">
    <property type="nucleotide sequence ID" value="NZ_JAIUJR010000004.1"/>
</dbReference>
<protein>
    <recommendedName>
        <fullName evidence="4">Outer membrane protein beta-barrel domain-containing protein</fullName>
    </recommendedName>
</protein>
<sequence length="190" mass="21024">MKRIYLAILIMAIAQSTFAQESQNDKDWFASVGINAINSQGTQSPFGDIGDWATGLPISFAVELKWDTGLAIEQALTLNSFSEGGVVDGVTLEEDLTYFALDTHAKYYFGQKIFPEVKWLDLYGNAGFGLFSLDTTNVTFNLGGGILFWLNTRQTTGIRLQSIAKFALDSKDSGIDSNHFQTHLQVFFLL</sequence>
<feature type="signal peptide" evidence="1">
    <location>
        <begin position="1"/>
        <end position="19"/>
    </location>
</feature>
<feature type="chain" id="PRO_5046426627" description="Outer membrane protein beta-barrel domain-containing protein" evidence="1">
    <location>
        <begin position="20"/>
        <end position="190"/>
    </location>
</feature>
<evidence type="ECO:0000313" key="3">
    <source>
        <dbReference type="Proteomes" id="UP001198901"/>
    </source>
</evidence>
<dbReference type="EMBL" id="JAIUJR010000004">
    <property type="protein sequence ID" value="MCA0132455.1"/>
    <property type="molecule type" value="Genomic_DNA"/>
</dbReference>
<keyword evidence="1" id="KW-0732">Signal</keyword>
<evidence type="ECO:0000313" key="2">
    <source>
        <dbReference type="EMBL" id="MCA0132455.1"/>
    </source>
</evidence>
<proteinExistence type="predicted"/>